<dbReference type="EMBL" id="JBHULB010000083">
    <property type="protein sequence ID" value="MFD2589023.1"/>
    <property type="molecule type" value="Genomic_DNA"/>
</dbReference>
<dbReference type="InterPro" id="IPR024079">
    <property type="entry name" value="MetalloPept_cat_dom_sf"/>
</dbReference>
<dbReference type="PANTHER" id="PTHR30164:SF2">
    <property type="entry name" value="PROTEIN MTFA"/>
    <property type="match status" value="1"/>
</dbReference>
<dbReference type="InterPro" id="IPR042252">
    <property type="entry name" value="MtfA_N"/>
</dbReference>
<gene>
    <name evidence="2" type="ORF">ACFSQJ_19010</name>
</gene>
<dbReference type="RefSeq" id="WP_377768505.1">
    <property type="nucleotide sequence ID" value="NZ_JBHULB010000083.1"/>
</dbReference>
<organism evidence="2 3">
    <name type="scientific">Croceitalea marina</name>
    <dbReference type="NCBI Taxonomy" id="1775166"/>
    <lineage>
        <taxon>Bacteria</taxon>
        <taxon>Pseudomonadati</taxon>
        <taxon>Bacteroidota</taxon>
        <taxon>Flavobacteriia</taxon>
        <taxon>Flavobacteriales</taxon>
        <taxon>Flavobacteriaceae</taxon>
        <taxon>Croceitalea</taxon>
    </lineage>
</organism>
<dbReference type="Proteomes" id="UP001597526">
    <property type="component" value="Unassembled WGS sequence"/>
</dbReference>
<sequence length="267" mass="31797">MEDLTETQKQIAAIILVVGLLFVFVKALYERFAHERFTFFNLFHPVKPINAKERRFISSFLVPFESFGAAQRKLFLKRFAWFKSKKPFVFYGDIKNKEEIKAYVSASAILMTMGLKNFRFENSINRIIIYPSQYYSNIGKRHHIGEYNPRMKILVFSAEDLKQGFKIPNDNKNLGLHEVAHALLFENRRKSTWEARRFKVGLMKLRTVFDSISFEEKMRESDYLRDYAKTNFVEFFAVLIESFFESPRDLEREFPEIFFYLSKMLNN</sequence>
<keyword evidence="1" id="KW-1133">Transmembrane helix</keyword>
<accession>A0ABW5N360</accession>
<dbReference type="InterPro" id="IPR010384">
    <property type="entry name" value="MtfA_fam"/>
</dbReference>
<dbReference type="SUPFAM" id="SSF55486">
    <property type="entry name" value="Metalloproteases ('zincins'), catalytic domain"/>
    <property type="match status" value="1"/>
</dbReference>
<keyword evidence="3" id="KW-1185">Reference proteome</keyword>
<dbReference type="Pfam" id="PF06167">
    <property type="entry name" value="Peptidase_M90"/>
    <property type="match status" value="1"/>
</dbReference>
<evidence type="ECO:0000256" key="1">
    <source>
        <dbReference type="SAM" id="Phobius"/>
    </source>
</evidence>
<dbReference type="PANTHER" id="PTHR30164">
    <property type="entry name" value="MTFA PEPTIDASE"/>
    <property type="match status" value="1"/>
</dbReference>
<proteinExistence type="predicted"/>
<dbReference type="Gene3D" id="3.40.390.10">
    <property type="entry name" value="Collagenase (Catalytic Domain)"/>
    <property type="match status" value="1"/>
</dbReference>
<protein>
    <submittedName>
        <fullName evidence="2">Zinc-dependent peptidase</fullName>
    </submittedName>
</protein>
<reference evidence="3" key="1">
    <citation type="journal article" date="2019" name="Int. J. Syst. Evol. Microbiol.">
        <title>The Global Catalogue of Microorganisms (GCM) 10K type strain sequencing project: providing services to taxonomists for standard genome sequencing and annotation.</title>
        <authorList>
            <consortium name="The Broad Institute Genomics Platform"/>
            <consortium name="The Broad Institute Genome Sequencing Center for Infectious Disease"/>
            <person name="Wu L."/>
            <person name="Ma J."/>
        </authorList>
    </citation>
    <scope>NUCLEOTIDE SEQUENCE [LARGE SCALE GENOMIC DNA]</scope>
    <source>
        <strain evidence="3">KCTC 52368</strain>
    </source>
</reference>
<evidence type="ECO:0000313" key="3">
    <source>
        <dbReference type="Proteomes" id="UP001597526"/>
    </source>
</evidence>
<dbReference type="Gene3D" id="1.10.472.150">
    <property type="entry name" value="Glucose-regulated metallo-peptidase M90, N-terminal domain"/>
    <property type="match status" value="1"/>
</dbReference>
<name>A0ABW5N360_9FLAO</name>
<comment type="caution">
    <text evidence="2">The sequence shown here is derived from an EMBL/GenBank/DDBJ whole genome shotgun (WGS) entry which is preliminary data.</text>
</comment>
<evidence type="ECO:0000313" key="2">
    <source>
        <dbReference type="EMBL" id="MFD2589023.1"/>
    </source>
</evidence>
<keyword evidence="1" id="KW-0812">Transmembrane</keyword>
<feature type="transmembrane region" description="Helical" evidence="1">
    <location>
        <begin position="12"/>
        <end position="29"/>
    </location>
</feature>
<keyword evidence="1" id="KW-0472">Membrane</keyword>
<dbReference type="CDD" id="cd20170">
    <property type="entry name" value="Peptidase_M90-like"/>
    <property type="match status" value="1"/>
</dbReference>